<evidence type="ECO:0000313" key="2">
    <source>
        <dbReference type="EMBL" id="RSL48648.1"/>
    </source>
</evidence>
<feature type="region of interest" description="Disordered" evidence="1">
    <location>
        <begin position="460"/>
        <end position="519"/>
    </location>
</feature>
<name>A0A428P6I7_9HYPO</name>
<dbReference type="OrthoDB" id="5538558at2759"/>
<feature type="compositionally biased region" description="Basic and acidic residues" evidence="1">
    <location>
        <begin position="507"/>
        <end position="519"/>
    </location>
</feature>
<protein>
    <submittedName>
        <fullName evidence="2">Uncharacterized protein</fullName>
    </submittedName>
</protein>
<dbReference type="Proteomes" id="UP000288168">
    <property type="component" value="Unassembled WGS sequence"/>
</dbReference>
<dbReference type="Pfam" id="PF13279">
    <property type="entry name" value="4HBT_2"/>
    <property type="match status" value="1"/>
</dbReference>
<gene>
    <name evidence="2" type="ORF">CEP54_012823</name>
</gene>
<reference evidence="2 3" key="1">
    <citation type="submission" date="2017-06" db="EMBL/GenBank/DDBJ databases">
        <title>Comparative genomic analysis of Ambrosia Fusariam Clade fungi.</title>
        <authorList>
            <person name="Stajich J.E."/>
            <person name="Carrillo J."/>
            <person name="Kijimoto T."/>
            <person name="Eskalen A."/>
            <person name="O'Donnell K."/>
            <person name="Kasson M."/>
        </authorList>
    </citation>
    <scope>NUCLEOTIDE SEQUENCE [LARGE SCALE GENOMIC DNA]</scope>
    <source>
        <strain evidence="2 3">NRRL62584</strain>
    </source>
</reference>
<feature type="region of interest" description="Disordered" evidence="1">
    <location>
        <begin position="47"/>
        <end position="198"/>
    </location>
</feature>
<feature type="compositionally biased region" description="Basic and acidic residues" evidence="1">
    <location>
        <begin position="148"/>
        <end position="184"/>
    </location>
</feature>
<proteinExistence type="predicted"/>
<evidence type="ECO:0000256" key="1">
    <source>
        <dbReference type="SAM" id="MobiDB-lite"/>
    </source>
</evidence>
<accession>A0A428P6I7</accession>
<dbReference type="Gene3D" id="3.10.129.10">
    <property type="entry name" value="Hotdog Thioesterase"/>
    <property type="match status" value="1"/>
</dbReference>
<organism evidence="2 3">
    <name type="scientific">Fusarium duplospermum</name>
    <dbReference type="NCBI Taxonomy" id="1325734"/>
    <lineage>
        <taxon>Eukaryota</taxon>
        <taxon>Fungi</taxon>
        <taxon>Dikarya</taxon>
        <taxon>Ascomycota</taxon>
        <taxon>Pezizomycotina</taxon>
        <taxon>Sordariomycetes</taxon>
        <taxon>Hypocreomycetidae</taxon>
        <taxon>Hypocreales</taxon>
        <taxon>Nectriaceae</taxon>
        <taxon>Fusarium</taxon>
        <taxon>Fusarium solani species complex</taxon>
    </lineage>
</organism>
<feature type="compositionally biased region" description="Basic and acidic residues" evidence="1">
    <location>
        <begin position="108"/>
        <end position="119"/>
    </location>
</feature>
<dbReference type="EMBL" id="NKCI01000193">
    <property type="protein sequence ID" value="RSL48648.1"/>
    <property type="molecule type" value="Genomic_DNA"/>
</dbReference>
<feature type="compositionally biased region" description="Basic and acidic residues" evidence="1">
    <location>
        <begin position="47"/>
        <end position="82"/>
    </location>
</feature>
<comment type="caution">
    <text evidence="2">The sequence shown here is derived from an EMBL/GenBank/DDBJ whole genome shotgun (WGS) entry which is preliminary data.</text>
</comment>
<feature type="compositionally biased region" description="Polar residues" evidence="1">
    <location>
        <begin position="83"/>
        <end position="93"/>
    </location>
</feature>
<evidence type="ECO:0000313" key="3">
    <source>
        <dbReference type="Proteomes" id="UP000288168"/>
    </source>
</evidence>
<sequence length="531" mass="60410">MVITRVASGALRRQAIATTILSRSIPAHARSSSSFVDLFKNRRVAGEEVKKPTRTEGTKTKETRTKEAETKTTDAEGAETKTFDTQATETQPAPSDIVLVSIPSIKNQLDKDEPAETKTFDTQATNTEPVKKPPFDTVPVETPSIENQQDKDKPAEDRSVEEEPKIKSKEKPKGRSKGRVDQSKQKKVQNNSRHGPKWIHELNKRIKMLQDRQQTRKDIPPTVWKEIGKLNASINQNWSRVFASREGFLTPKEGVAGLTKQEVAWGDMDIMIGVVYNKYAEASRVQFIRGLSEYRIDNTEEEKKQYLQLMTPESVGLVLRSIRTYFKFPVKFPDRVSVFHKILQPPDGVSDHFLLEVLILSEYNYRVAARLAEDVAIWDFKRRKNATLKPNQVRDLDRIYKRQLLNRETADKEIDEWMGKLTDIEMRLQINPVQKTERRRLQDIPLREKIVESAIDDALRATGELEPGPEDSRDAEASEALKQSEASKKTQDSVDSGASNDAAVPEGTKDAASESTKEVEKFDIFKFWKKS</sequence>
<keyword evidence="3" id="KW-1185">Reference proteome</keyword>
<dbReference type="AlphaFoldDB" id="A0A428P6I7"/>